<feature type="region of interest" description="Disordered" evidence="1">
    <location>
        <begin position="308"/>
        <end position="374"/>
    </location>
</feature>
<evidence type="ECO:0000256" key="1">
    <source>
        <dbReference type="SAM" id="MobiDB-lite"/>
    </source>
</evidence>
<organism evidence="3 4">
    <name type="scientific">Russula ochroleuca</name>
    <dbReference type="NCBI Taxonomy" id="152965"/>
    <lineage>
        <taxon>Eukaryota</taxon>
        <taxon>Fungi</taxon>
        <taxon>Dikarya</taxon>
        <taxon>Basidiomycota</taxon>
        <taxon>Agaricomycotina</taxon>
        <taxon>Agaricomycetes</taxon>
        <taxon>Russulales</taxon>
        <taxon>Russulaceae</taxon>
        <taxon>Russula</taxon>
    </lineage>
</organism>
<keyword evidence="2" id="KW-0812">Transmembrane</keyword>
<dbReference type="Proteomes" id="UP000759537">
    <property type="component" value="Unassembled WGS sequence"/>
</dbReference>
<evidence type="ECO:0000313" key="3">
    <source>
        <dbReference type="EMBL" id="KAF8486452.1"/>
    </source>
</evidence>
<feature type="compositionally biased region" description="Pro residues" evidence="1">
    <location>
        <begin position="462"/>
        <end position="478"/>
    </location>
</feature>
<proteinExistence type="predicted"/>
<dbReference type="AlphaFoldDB" id="A0A9P5TDV0"/>
<feature type="compositionally biased region" description="Polar residues" evidence="1">
    <location>
        <begin position="494"/>
        <end position="505"/>
    </location>
</feature>
<sequence>MAIVKVAILSTTFQNWYTASPSRRSHLTAQNTDFGHTGELRGTPPPAVPGSFPVPTIRGHTNNHNVSLLTEHGDSASTTLQDLGDSAPLDGGHDAVDTLISPDKIRNLPSSVWSSLHKFVHVDRRRLVPAAVVTCCIFLLLGWIFSFTLDAIFKITFALLLASVPLSVLFERENTHRRLDDIYERIDALQHHVMSLQLNQAMPAVVADVRYSAPIMASVTPANVNMLGQSSMQGVAQPAIYEENTMSAEPTIGSGDGVSDHRTIWRPRLASPIPATAFRYSPVIPSPPSRSFSPFIPPSAPTVINAPQHANPPIFNPSPPTNARRKPRPSNFFDRIKSSFPPRPAPADPPSHTTATSFQYPPFPPTNVQRKPRSSNFFNRIKYAFTTRPPSPIPVSHPADMPYVYPQDAYPQIYHHFDPPVMPRLYITPTPSPTPSPPPPPIMPPPVIRPYAPLPTITPIMMPSPIPPSTSLSPPPRSLSPTSPITRPSLPSHPLSQPVQSSNGHALTHQRPEETTIPESL</sequence>
<feature type="region of interest" description="Disordered" evidence="1">
    <location>
        <begin position="20"/>
        <end position="47"/>
    </location>
</feature>
<feature type="region of interest" description="Disordered" evidence="1">
    <location>
        <begin position="462"/>
        <end position="521"/>
    </location>
</feature>
<feature type="compositionally biased region" description="Polar residues" evidence="1">
    <location>
        <begin position="20"/>
        <end position="34"/>
    </location>
</feature>
<dbReference type="PRINTS" id="PR01217">
    <property type="entry name" value="PRICHEXTENSN"/>
</dbReference>
<feature type="transmembrane region" description="Helical" evidence="2">
    <location>
        <begin position="127"/>
        <end position="145"/>
    </location>
</feature>
<comment type="caution">
    <text evidence="3">The sequence shown here is derived from an EMBL/GenBank/DDBJ whole genome shotgun (WGS) entry which is preliminary data.</text>
</comment>
<keyword evidence="2" id="KW-0472">Membrane</keyword>
<evidence type="ECO:0000256" key="2">
    <source>
        <dbReference type="SAM" id="Phobius"/>
    </source>
</evidence>
<evidence type="ECO:0000313" key="4">
    <source>
        <dbReference type="Proteomes" id="UP000759537"/>
    </source>
</evidence>
<keyword evidence="2" id="KW-1133">Transmembrane helix</keyword>
<dbReference type="OrthoDB" id="3304109at2759"/>
<reference evidence="3" key="2">
    <citation type="journal article" date="2020" name="Nat. Commun.">
        <title>Large-scale genome sequencing of mycorrhizal fungi provides insights into the early evolution of symbiotic traits.</title>
        <authorList>
            <person name="Miyauchi S."/>
            <person name="Kiss E."/>
            <person name="Kuo A."/>
            <person name="Drula E."/>
            <person name="Kohler A."/>
            <person name="Sanchez-Garcia M."/>
            <person name="Morin E."/>
            <person name="Andreopoulos B."/>
            <person name="Barry K.W."/>
            <person name="Bonito G."/>
            <person name="Buee M."/>
            <person name="Carver A."/>
            <person name="Chen C."/>
            <person name="Cichocki N."/>
            <person name="Clum A."/>
            <person name="Culley D."/>
            <person name="Crous P.W."/>
            <person name="Fauchery L."/>
            <person name="Girlanda M."/>
            <person name="Hayes R.D."/>
            <person name="Keri Z."/>
            <person name="LaButti K."/>
            <person name="Lipzen A."/>
            <person name="Lombard V."/>
            <person name="Magnuson J."/>
            <person name="Maillard F."/>
            <person name="Murat C."/>
            <person name="Nolan M."/>
            <person name="Ohm R.A."/>
            <person name="Pangilinan J."/>
            <person name="Pereira M.F."/>
            <person name="Perotto S."/>
            <person name="Peter M."/>
            <person name="Pfister S."/>
            <person name="Riley R."/>
            <person name="Sitrit Y."/>
            <person name="Stielow J.B."/>
            <person name="Szollosi G."/>
            <person name="Zifcakova L."/>
            <person name="Stursova M."/>
            <person name="Spatafora J.W."/>
            <person name="Tedersoo L."/>
            <person name="Vaario L.M."/>
            <person name="Yamada A."/>
            <person name="Yan M."/>
            <person name="Wang P."/>
            <person name="Xu J."/>
            <person name="Bruns T."/>
            <person name="Baldrian P."/>
            <person name="Vilgalys R."/>
            <person name="Dunand C."/>
            <person name="Henrissat B."/>
            <person name="Grigoriev I.V."/>
            <person name="Hibbett D."/>
            <person name="Nagy L.G."/>
            <person name="Martin F.M."/>
        </authorList>
    </citation>
    <scope>NUCLEOTIDE SEQUENCE</scope>
    <source>
        <strain evidence="3">Prilba</strain>
    </source>
</reference>
<gene>
    <name evidence="3" type="ORF">DFH94DRAFT_184524</name>
</gene>
<dbReference type="EMBL" id="WHVB01000002">
    <property type="protein sequence ID" value="KAF8486452.1"/>
    <property type="molecule type" value="Genomic_DNA"/>
</dbReference>
<keyword evidence="4" id="KW-1185">Reference proteome</keyword>
<name>A0A9P5TDV0_9AGAM</name>
<accession>A0A9P5TDV0</accession>
<reference evidence="3" key="1">
    <citation type="submission" date="2019-10" db="EMBL/GenBank/DDBJ databases">
        <authorList>
            <consortium name="DOE Joint Genome Institute"/>
            <person name="Kuo A."/>
            <person name="Miyauchi S."/>
            <person name="Kiss E."/>
            <person name="Drula E."/>
            <person name="Kohler A."/>
            <person name="Sanchez-Garcia M."/>
            <person name="Andreopoulos B."/>
            <person name="Barry K.W."/>
            <person name="Bonito G."/>
            <person name="Buee M."/>
            <person name="Carver A."/>
            <person name="Chen C."/>
            <person name="Cichocki N."/>
            <person name="Clum A."/>
            <person name="Culley D."/>
            <person name="Crous P.W."/>
            <person name="Fauchery L."/>
            <person name="Girlanda M."/>
            <person name="Hayes R."/>
            <person name="Keri Z."/>
            <person name="LaButti K."/>
            <person name="Lipzen A."/>
            <person name="Lombard V."/>
            <person name="Magnuson J."/>
            <person name="Maillard F."/>
            <person name="Morin E."/>
            <person name="Murat C."/>
            <person name="Nolan M."/>
            <person name="Ohm R."/>
            <person name="Pangilinan J."/>
            <person name="Pereira M."/>
            <person name="Perotto S."/>
            <person name="Peter M."/>
            <person name="Riley R."/>
            <person name="Sitrit Y."/>
            <person name="Stielow B."/>
            <person name="Szollosi G."/>
            <person name="Zifcakova L."/>
            <person name="Stursova M."/>
            <person name="Spatafora J.W."/>
            <person name="Tedersoo L."/>
            <person name="Vaario L.-M."/>
            <person name="Yamada A."/>
            <person name="Yan M."/>
            <person name="Wang P."/>
            <person name="Xu J."/>
            <person name="Bruns T."/>
            <person name="Baldrian P."/>
            <person name="Vilgalys R."/>
            <person name="Henrissat B."/>
            <person name="Grigoriev I.V."/>
            <person name="Hibbett D."/>
            <person name="Nagy L.G."/>
            <person name="Martin F.M."/>
        </authorList>
    </citation>
    <scope>NUCLEOTIDE SEQUENCE</scope>
    <source>
        <strain evidence="3">Prilba</strain>
    </source>
</reference>
<feature type="compositionally biased region" description="Low complexity" evidence="1">
    <location>
        <begin position="479"/>
        <end position="492"/>
    </location>
</feature>
<protein>
    <submittedName>
        <fullName evidence="3">Uncharacterized protein</fullName>
    </submittedName>
</protein>